<evidence type="ECO:0000256" key="4">
    <source>
        <dbReference type="PROSITE-ProRule" id="PRU00409"/>
    </source>
</evidence>
<evidence type="ECO:0000256" key="3">
    <source>
        <dbReference type="ARBA" id="ARBA00022840"/>
    </source>
</evidence>
<protein>
    <submittedName>
        <fullName evidence="6">ATP-grasp domain-containing protein</fullName>
    </submittedName>
</protein>
<keyword evidence="7" id="KW-1185">Reference proteome</keyword>
<keyword evidence="2 4" id="KW-0547">Nucleotide-binding</keyword>
<dbReference type="PANTHER" id="PTHR43585:SF2">
    <property type="entry name" value="ATP-GRASP ENZYME FSQD"/>
    <property type="match status" value="1"/>
</dbReference>
<dbReference type="InterPro" id="IPR052032">
    <property type="entry name" value="ATP-dep_AA_Ligase"/>
</dbReference>
<dbReference type="Proteomes" id="UP001432166">
    <property type="component" value="Chromosome"/>
</dbReference>
<name>A0ABZ1JT30_9ACTN</name>
<dbReference type="Pfam" id="PF18130">
    <property type="entry name" value="ATPgrasp_N"/>
    <property type="match status" value="1"/>
</dbReference>
<gene>
    <name evidence="6" type="ORF">OG288_37295</name>
</gene>
<reference evidence="6" key="1">
    <citation type="submission" date="2022-10" db="EMBL/GenBank/DDBJ databases">
        <title>The complete genomes of actinobacterial strains from the NBC collection.</title>
        <authorList>
            <person name="Joergensen T.S."/>
            <person name="Alvarez Arevalo M."/>
            <person name="Sterndorff E.B."/>
            <person name="Faurdal D."/>
            <person name="Vuksanovic O."/>
            <person name="Mourched A.-S."/>
            <person name="Charusanti P."/>
            <person name="Shaw S."/>
            <person name="Blin K."/>
            <person name="Weber T."/>
        </authorList>
    </citation>
    <scope>NUCLEOTIDE SEQUENCE</scope>
    <source>
        <strain evidence="6">NBC_00189</strain>
    </source>
</reference>
<dbReference type="EMBL" id="CP108133">
    <property type="protein sequence ID" value="WTP53486.1"/>
    <property type="molecule type" value="Genomic_DNA"/>
</dbReference>
<dbReference type="Gene3D" id="3.40.50.20">
    <property type="match status" value="1"/>
</dbReference>
<dbReference type="PANTHER" id="PTHR43585">
    <property type="entry name" value="FUMIPYRROLE BIOSYNTHESIS PROTEIN C"/>
    <property type="match status" value="1"/>
</dbReference>
<dbReference type="InterPro" id="IPR013815">
    <property type="entry name" value="ATP_grasp_subdomain_1"/>
</dbReference>
<dbReference type="SMART" id="SM01209">
    <property type="entry name" value="GARS_A"/>
    <property type="match status" value="1"/>
</dbReference>
<organism evidence="6 7">
    <name type="scientific">Streptomyces tauricus</name>
    <dbReference type="NCBI Taxonomy" id="68274"/>
    <lineage>
        <taxon>Bacteria</taxon>
        <taxon>Bacillati</taxon>
        <taxon>Actinomycetota</taxon>
        <taxon>Actinomycetes</taxon>
        <taxon>Kitasatosporales</taxon>
        <taxon>Streptomycetaceae</taxon>
        <taxon>Streptomyces</taxon>
        <taxon>Streptomyces aurantiacus group</taxon>
    </lineage>
</organism>
<dbReference type="RefSeq" id="WP_328939272.1">
    <property type="nucleotide sequence ID" value="NZ_CP108133.1"/>
</dbReference>
<dbReference type="Gene3D" id="3.30.1490.20">
    <property type="entry name" value="ATP-grasp fold, A domain"/>
    <property type="match status" value="1"/>
</dbReference>
<dbReference type="SUPFAM" id="SSF56059">
    <property type="entry name" value="Glutathione synthetase ATP-binding domain-like"/>
    <property type="match status" value="1"/>
</dbReference>
<accession>A0ABZ1JT30</accession>
<dbReference type="Gene3D" id="3.30.470.20">
    <property type="entry name" value="ATP-grasp fold, B domain"/>
    <property type="match status" value="1"/>
</dbReference>
<dbReference type="InterPro" id="IPR041472">
    <property type="entry name" value="BL00235/CARNS1_N"/>
</dbReference>
<evidence type="ECO:0000313" key="7">
    <source>
        <dbReference type="Proteomes" id="UP001432166"/>
    </source>
</evidence>
<sequence length="407" mass="43888">MSARPRVLVVSPGDETYRGYCLERVATAYDIVLLTGTEPSWEKAHIVDHAVVDLHNTDALLAASQVLANRHDLAGVLTWDEWLLLPTARLARSLDLPTNSVKAARACRDKATARTLFARYQVPSAASTSVSTLEEAQAAASWIGYPVVLKPAAHAGAVGVLRVDTPTQLAAAYRAAHQTARPTAENNAVLVEEFLDGPEISVECVTYRSVTTVVAVNRKTISEPPHFEQLAHCVDATDPLLHSVAPTARAAIEALGITDGVSHVEMRLVDDQPRLVEVNGRLAGDMIGHLVRLATGIDLPRAAADLACGRAPDLTPTRSQVAAIRLIYPSASGTLIRLQHTGPRQPWLNRLHFQRRPGDRLLLPRDGGTLFTARAGFFIVTGPGTAEVTARLKKVAEEITLITQADR</sequence>
<evidence type="ECO:0000256" key="1">
    <source>
        <dbReference type="ARBA" id="ARBA00022598"/>
    </source>
</evidence>
<evidence type="ECO:0000256" key="2">
    <source>
        <dbReference type="ARBA" id="ARBA00022741"/>
    </source>
</evidence>
<feature type="domain" description="ATP-grasp" evidence="5">
    <location>
        <begin position="114"/>
        <end position="308"/>
    </location>
</feature>
<dbReference type="InterPro" id="IPR011761">
    <property type="entry name" value="ATP-grasp"/>
</dbReference>
<dbReference type="PROSITE" id="PS50975">
    <property type="entry name" value="ATP_GRASP"/>
    <property type="match status" value="1"/>
</dbReference>
<keyword evidence="1" id="KW-0436">Ligase</keyword>
<evidence type="ECO:0000313" key="6">
    <source>
        <dbReference type="EMBL" id="WTP53486.1"/>
    </source>
</evidence>
<dbReference type="Pfam" id="PF02786">
    <property type="entry name" value="CPSase_L_D2"/>
    <property type="match status" value="1"/>
</dbReference>
<dbReference type="InterPro" id="IPR005479">
    <property type="entry name" value="CPAse_ATP-bd"/>
</dbReference>
<keyword evidence="3 4" id="KW-0067">ATP-binding</keyword>
<proteinExistence type="predicted"/>
<evidence type="ECO:0000259" key="5">
    <source>
        <dbReference type="PROSITE" id="PS50975"/>
    </source>
</evidence>